<evidence type="ECO:0000256" key="2">
    <source>
        <dbReference type="ARBA" id="ARBA00022722"/>
    </source>
</evidence>
<keyword evidence="7" id="KW-1185">Reference proteome</keyword>
<organism evidence="6 7">
    <name type="scientific">Calidithermus terrae</name>
    <dbReference type="NCBI Taxonomy" id="1408545"/>
    <lineage>
        <taxon>Bacteria</taxon>
        <taxon>Thermotogati</taxon>
        <taxon>Deinococcota</taxon>
        <taxon>Deinococci</taxon>
        <taxon>Thermales</taxon>
        <taxon>Thermaceae</taxon>
        <taxon>Calidithermus</taxon>
    </lineage>
</organism>
<name>A0A399ESH7_9DEIN</name>
<evidence type="ECO:0000256" key="4">
    <source>
        <dbReference type="ARBA" id="ARBA00024207"/>
    </source>
</evidence>
<proteinExistence type="inferred from homology"/>
<dbReference type="GO" id="GO:0016787">
    <property type="term" value="F:hydrolase activity"/>
    <property type="evidence" value="ECO:0007669"/>
    <property type="project" value="UniProtKB-KW"/>
</dbReference>
<sequence>MFHPQIIGEALAGLSPQARAANESWARPIIATRNLLVHHYFRIDLEIIYEIAKNRLDDLETQVRAALRALPEE</sequence>
<evidence type="ECO:0000256" key="1">
    <source>
        <dbReference type="ARBA" id="ARBA00022649"/>
    </source>
</evidence>
<dbReference type="OrthoDB" id="9810538at2"/>
<dbReference type="InterPro" id="IPR037038">
    <property type="entry name" value="HepT-like_sf"/>
</dbReference>
<keyword evidence="5" id="KW-0175">Coiled coil</keyword>
<dbReference type="Gene3D" id="1.20.120.580">
    <property type="entry name" value="bsu32300-like"/>
    <property type="match status" value="1"/>
</dbReference>
<evidence type="ECO:0000313" key="6">
    <source>
        <dbReference type="EMBL" id="RIH86493.1"/>
    </source>
</evidence>
<keyword evidence="1" id="KW-1277">Toxin-antitoxin system</keyword>
<accession>A0A399ESH7</accession>
<evidence type="ECO:0000313" key="7">
    <source>
        <dbReference type="Proteomes" id="UP000265715"/>
    </source>
</evidence>
<dbReference type="InterPro" id="IPR008201">
    <property type="entry name" value="HepT-like"/>
</dbReference>
<evidence type="ECO:0000256" key="3">
    <source>
        <dbReference type="ARBA" id="ARBA00022801"/>
    </source>
</evidence>
<dbReference type="Pfam" id="PF01934">
    <property type="entry name" value="HepT-like"/>
    <property type="match status" value="1"/>
</dbReference>
<protein>
    <recommendedName>
        <fullName evidence="8">DUF86 domain-containing protein</fullName>
    </recommendedName>
</protein>
<gene>
    <name evidence="6" type="ORF">Mterra_01410</name>
</gene>
<evidence type="ECO:0000256" key="5">
    <source>
        <dbReference type="SAM" id="Coils"/>
    </source>
</evidence>
<feature type="coiled-coil region" evidence="5">
    <location>
        <begin position="42"/>
        <end position="69"/>
    </location>
</feature>
<comment type="caution">
    <text evidence="6">The sequence shown here is derived from an EMBL/GenBank/DDBJ whole genome shotgun (WGS) entry which is preliminary data.</text>
</comment>
<dbReference type="RefSeq" id="WP_119314556.1">
    <property type="nucleotide sequence ID" value="NZ_QXDL01000045.1"/>
</dbReference>
<evidence type="ECO:0008006" key="8">
    <source>
        <dbReference type="Google" id="ProtNLM"/>
    </source>
</evidence>
<dbReference type="EMBL" id="QXDL01000045">
    <property type="protein sequence ID" value="RIH86493.1"/>
    <property type="molecule type" value="Genomic_DNA"/>
</dbReference>
<dbReference type="AlphaFoldDB" id="A0A399ESH7"/>
<reference evidence="6 7" key="1">
    <citation type="submission" date="2018-08" db="EMBL/GenBank/DDBJ databases">
        <title>Meiothermus terrae DSM 26712 genome sequencing project.</title>
        <authorList>
            <person name="Da Costa M.S."/>
            <person name="Albuquerque L."/>
            <person name="Raposo P."/>
            <person name="Froufe H.J.C."/>
            <person name="Barroso C.S."/>
            <person name="Egas C."/>
        </authorList>
    </citation>
    <scope>NUCLEOTIDE SEQUENCE [LARGE SCALE GENOMIC DNA]</scope>
    <source>
        <strain evidence="6 7">DSM 26712</strain>
    </source>
</reference>
<keyword evidence="2" id="KW-0540">Nuclease</keyword>
<comment type="similarity">
    <text evidence="4">Belongs to the HepT RNase toxin family.</text>
</comment>
<dbReference type="Proteomes" id="UP000265715">
    <property type="component" value="Unassembled WGS sequence"/>
</dbReference>
<dbReference type="GO" id="GO:0110001">
    <property type="term" value="C:toxin-antitoxin complex"/>
    <property type="evidence" value="ECO:0007669"/>
    <property type="project" value="InterPro"/>
</dbReference>
<dbReference type="GO" id="GO:0004540">
    <property type="term" value="F:RNA nuclease activity"/>
    <property type="evidence" value="ECO:0007669"/>
    <property type="project" value="InterPro"/>
</dbReference>
<keyword evidence="3" id="KW-0378">Hydrolase</keyword>